<keyword evidence="4" id="KW-1185">Reference proteome</keyword>
<accession>A0A918KUK2</accession>
<dbReference type="InterPro" id="IPR012495">
    <property type="entry name" value="TadE-like_dom"/>
</dbReference>
<dbReference type="Pfam" id="PF07811">
    <property type="entry name" value="TadE"/>
    <property type="match status" value="1"/>
</dbReference>
<keyword evidence="1" id="KW-0472">Membrane</keyword>
<dbReference type="AlphaFoldDB" id="A0A918KUK2"/>
<name>A0A918KUK2_9PROT</name>
<evidence type="ECO:0000313" key="3">
    <source>
        <dbReference type="EMBL" id="GGX74134.1"/>
    </source>
</evidence>
<reference evidence="3 4" key="1">
    <citation type="journal article" date="2014" name="Int. J. Syst. Evol. Microbiol.">
        <title>Complete genome sequence of Corynebacterium casei LMG S-19264T (=DSM 44701T), isolated from a smear-ripened cheese.</title>
        <authorList>
            <consortium name="US DOE Joint Genome Institute (JGI-PGF)"/>
            <person name="Walter F."/>
            <person name="Albersmeier A."/>
            <person name="Kalinowski J."/>
            <person name="Ruckert C."/>
        </authorList>
    </citation>
    <scope>NUCLEOTIDE SEQUENCE [LARGE SCALE GENOMIC DNA]</scope>
    <source>
        <strain evidence="3 4">KCTC 23968</strain>
    </source>
</reference>
<feature type="domain" description="TadE-like" evidence="2">
    <location>
        <begin position="14"/>
        <end position="56"/>
    </location>
</feature>
<dbReference type="Proteomes" id="UP000600865">
    <property type="component" value="Unassembled WGS sequence"/>
</dbReference>
<evidence type="ECO:0000313" key="4">
    <source>
        <dbReference type="Proteomes" id="UP000600865"/>
    </source>
</evidence>
<feature type="transmembrane region" description="Helical" evidence="1">
    <location>
        <begin position="21"/>
        <end position="41"/>
    </location>
</feature>
<dbReference type="EMBL" id="BMYV01000003">
    <property type="protein sequence ID" value="GGX74134.1"/>
    <property type="molecule type" value="Genomic_DNA"/>
</dbReference>
<organism evidence="3 4">
    <name type="scientific">Litorimonas cladophorae</name>
    <dbReference type="NCBI Taxonomy" id="1220491"/>
    <lineage>
        <taxon>Bacteria</taxon>
        <taxon>Pseudomonadati</taxon>
        <taxon>Pseudomonadota</taxon>
        <taxon>Alphaproteobacteria</taxon>
        <taxon>Maricaulales</taxon>
        <taxon>Robiginitomaculaceae</taxon>
    </lineage>
</organism>
<keyword evidence="1" id="KW-0812">Transmembrane</keyword>
<protein>
    <recommendedName>
        <fullName evidence="2">TadE-like domain-containing protein</fullName>
    </recommendedName>
</protein>
<sequence length="197" mass="21213">MKHLFDLFRKSESGSVTVETSLIIMLLIMLTGGTIEASFAFHQYNAAQQAARTGVRIAATSDPVSRDFSDYTNVADLSLERHCSSDTQQCSGGQYDSNAMRRIIFGPDGDGACAATTRSRRGMCDVFSDTQRAHVDVSYIGSGLGRTGAQGDAAPIVSVTLRDIPLNFVFLDLVGFKDIVHLPPVEATLMGEDLKNG</sequence>
<evidence type="ECO:0000259" key="2">
    <source>
        <dbReference type="Pfam" id="PF07811"/>
    </source>
</evidence>
<keyword evidence="1" id="KW-1133">Transmembrane helix</keyword>
<evidence type="ECO:0000256" key="1">
    <source>
        <dbReference type="SAM" id="Phobius"/>
    </source>
</evidence>
<comment type="caution">
    <text evidence="3">The sequence shown here is derived from an EMBL/GenBank/DDBJ whole genome shotgun (WGS) entry which is preliminary data.</text>
</comment>
<dbReference type="RefSeq" id="WP_189586815.1">
    <property type="nucleotide sequence ID" value="NZ_BMYV01000003.1"/>
</dbReference>
<proteinExistence type="predicted"/>
<gene>
    <name evidence="3" type="ORF">GCM10011309_25340</name>
</gene>